<protein>
    <recommendedName>
        <fullName evidence="2">WW domain-containing protein</fullName>
    </recommendedName>
</protein>
<feature type="compositionally biased region" description="Low complexity" evidence="1">
    <location>
        <begin position="52"/>
        <end position="66"/>
    </location>
</feature>
<dbReference type="SMART" id="SM00456">
    <property type="entry name" value="WW"/>
    <property type="match status" value="1"/>
</dbReference>
<comment type="caution">
    <text evidence="3">The sequence shown here is derived from an EMBL/GenBank/DDBJ whole genome shotgun (WGS) entry which is preliminary data.</text>
</comment>
<feature type="domain" description="WW" evidence="2">
    <location>
        <begin position="91"/>
        <end position="118"/>
    </location>
</feature>
<reference evidence="3" key="1">
    <citation type="submission" date="2021-02" db="EMBL/GenBank/DDBJ databases">
        <authorList>
            <person name="Nowell W R."/>
        </authorList>
    </citation>
    <scope>NUCLEOTIDE SEQUENCE</scope>
</reference>
<accession>A0A817LMJ1</accession>
<dbReference type="PANTHER" id="PTHR14690">
    <property type="entry name" value="IQ MOTIF CONTAINING WITH AAA DOMAIN 1"/>
    <property type="match status" value="1"/>
</dbReference>
<dbReference type="Gene3D" id="2.20.70.10">
    <property type="match status" value="1"/>
</dbReference>
<dbReference type="InterPro" id="IPR052267">
    <property type="entry name" value="N-DRC_Component"/>
</dbReference>
<dbReference type="Pfam" id="PF00612">
    <property type="entry name" value="IQ"/>
    <property type="match status" value="1"/>
</dbReference>
<gene>
    <name evidence="3" type="ORF">TIS948_LOCUS3137</name>
</gene>
<dbReference type="CDD" id="cd00201">
    <property type="entry name" value="WW"/>
    <property type="match status" value="1"/>
</dbReference>
<dbReference type="PROSITE" id="PS50096">
    <property type="entry name" value="IQ"/>
    <property type="match status" value="1"/>
</dbReference>
<dbReference type="InterPro" id="IPR000048">
    <property type="entry name" value="IQ_motif_EF-hand-BS"/>
</dbReference>
<feature type="compositionally biased region" description="Polar residues" evidence="1">
    <location>
        <begin position="126"/>
        <end position="136"/>
    </location>
</feature>
<evidence type="ECO:0000313" key="3">
    <source>
        <dbReference type="EMBL" id="CAF3033847.1"/>
    </source>
</evidence>
<dbReference type="Gene3D" id="1.20.5.190">
    <property type="match status" value="1"/>
</dbReference>
<sequence>MYDSKHRTTDTQIYDSRKDASGYSSNKRDWNAQTHGSIEEMSNHRKYMRTQSSANNNRVTSNSSSSQQQRENGEKKTVKDTKKPLRSFGDWSEFKSSTGKTYFYNSKTEVSQWEKPKGWLTDELNRTNCSSTPSNNRIKKESTTNVSSTVCSRYKTEESSTDKRLSQTSNLKIASENSNHHHLNGNRLYQQSHEQIPIVANNRLPTSDDDSSRMSFSSTSSKESASTMNQSNGTTLNSSLSQPVATMFVKYVQIFRKLEQCYDQIVHPQKRRLIRTVLDGCMGRVLELKHEMISMDFSEYHYFDDILADLKLTPNDLEIPIPNYFVLERAQAIEKRERLLGQILARMTLDNENQETSGIMTMDDAIRIIQSHERARQGRLRAKQIGELRLNDQRARQRANMGESKMDKILAATIIQKYYRRYVVRREVKKFREEEYMFLGMAMPTFHKDPLKRLLADVRAHEDERRKRQEKHEITYQQALIATREKIKQTEGPDMKERLQEQIRQWFIECRYESNSFH</sequence>
<feature type="region of interest" description="Disordered" evidence="1">
    <location>
        <begin position="1"/>
        <end position="90"/>
    </location>
</feature>
<feature type="compositionally biased region" description="Low complexity" evidence="1">
    <location>
        <begin position="213"/>
        <end position="227"/>
    </location>
</feature>
<dbReference type="Proteomes" id="UP000663825">
    <property type="component" value="Unassembled WGS sequence"/>
</dbReference>
<dbReference type="EMBL" id="CAJNXB010000190">
    <property type="protein sequence ID" value="CAF3033847.1"/>
    <property type="molecule type" value="Genomic_DNA"/>
</dbReference>
<dbReference type="CDD" id="cd23767">
    <property type="entry name" value="IQCD"/>
    <property type="match status" value="1"/>
</dbReference>
<name>A0A817LMJ1_9BILA</name>
<dbReference type="InterPro" id="IPR001202">
    <property type="entry name" value="WW_dom"/>
</dbReference>
<dbReference type="PROSITE" id="PS01159">
    <property type="entry name" value="WW_DOMAIN_1"/>
    <property type="match status" value="1"/>
</dbReference>
<feature type="region of interest" description="Disordered" evidence="1">
    <location>
        <begin position="202"/>
        <end position="236"/>
    </location>
</feature>
<feature type="compositionally biased region" description="Basic and acidic residues" evidence="1">
    <location>
        <begin position="71"/>
        <end position="83"/>
    </location>
</feature>
<organism evidence="3 4">
    <name type="scientific">Rotaria socialis</name>
    <dbReference type="NCBI Taxonomy" id="392032"/>
    <lineage>
        <taxon>Eukaryota</taxon>
        <taxon>Metazoa</taxon>
        <taxon>Spiralia</taxon>
        <taxon>Gnathifera</taxon>
        <taxon>Rotifera</taxon>
        <taxon>Eurotatoria</taxon>
        <taxon>Bdelloidea</taxon>
        <taxon>Philodinida</taxon>
        <taxon>Philodinidae</taxon>
        <taxon>Rotaria</taxon>
    </lineage>
</organism>
<feature type="region of interest" description="Disordered" evidence="1">
    <location>
        <begin position="124"/>
        <end position="143"/>
    </location>
</feature>
<dbReference type="SMART" id="SM00015">
    <property type="entry name" value="IQ"/>
    <property type="match status" value="2"/>
</dbReference>
<dbReference type="SUPFAM" id="SSF51045">
    <property type="entry name" value="WW domain"/>
    <property type="match status" value="1"/>
</dbReference>
<evidence type="ECO:0000256" key="1">
    <source>
        <dbReference type="SAM" id="MobiDB-lite"/>
    </source>
</evidence>
<dbReference type="OrthoDB" id="10072039at2759"/>
<proteinExistence type="predicted"/>
<dbReference type="PANTHER" id="PTHR14690:SF0">
    <property type="entry name" value="IQ MOTIF CONTAINING WITH AAA DOMAIN 1"/>
    <property type="match status" value="1"/>
</dbReference>
<dbReference type="PROSITE" id="PS50020">
    <property type="entry name" value="WW_DOMAIN_2"/>
    <property type="match status" value="1"/>
</dbReference>
<dbReference type="InterPro" id="IPR036020">
    <property type="entry name" value="WW_dom_sf"/>
</dbReference>
<evidence type="ECO:0000259" key="2">
    <source>
        <dbReference type="PROSITE" id="PS50020"/>
    </source>
</evidence>
<dbReference type="AlphaFoldDB" id="A0A817LMJ1"/>
<feature type="compositionally biased region" description="Basic and acidic residues" evidence="1">
    <location>
        <begin position="1"/>
        <end position="30"/>
    </location>
</feature>
<dbReference type="Pfam" id="PF00397">
    <property type="entry name" value="WW"/>
    <property type="match status" value="1"/>
</dbReference>
<evidence type="ECO:0000313" key="4">
    <source>
        <dbReference type="Proteomes" id="UP000663825"/>
    </source>
</evidence>